<evidence type="ECO:0000256" key="3">
    <source>
        <dbReference type="ARBA" id="ARBA00022679"/>
    </source>
</evidence>
<dbReference type="InterPro" id="IPR000719">
    <property type="entry name" value="Prot_kinase_dom"/>
</dbReference>
<keyword evidence="5 14" id="KW-0732">Signal</keyword>
<name>A0A1D1ZKD9_9ARAE</name>
<evidence type="ECO:0000256" key="8">
    <source>
        <dbReference type="ARBA" id="ARBA00022840"/>
    </source>
</evidence>
<dbReference type="GO" id="GO:0004674">
    <property type="term" value="F:protein serine/threonine kinase activity"/>
    <property type="evidence" value="ECO:0007669"/>
    <property type="project" value="UniProtKB-KW"/>
</dbReference>
<evidence type="ECO:0000313" key="16">
    <source>
        <dbReference type="EMBL" id="JAT67309.1"/>
    </source>
</evidence>
<evidence type="ECO:0000256" key="13">
    <source>
        <dbReference type="SAM" id="Phobius"/>
    </source>
</evidence>
<gene>
    <name evidence="16" type="primary">At1g18390_7</name>
    <name evidence="16" type="ORF">g.34333</name>
</gene>
<evidence type="ECO:0000256" key="4">
    <source>
        <dbReference type="ARBA" id="ARBA00022692"/>
    </source>
</evidence>
<evidence type="ECO:0000256" key="11">
    <source>
        <dbReference type="ARBA" id="ARBA00023180"/>
    </source>
</evidence>
<keyword evidence="11" id="KW-0325">Glycoprotein</keyword>
<feature type="signal peptide" evidence="14">
    <location>
        <begin position="1"/>
        <end position="22"/>
    </location>
</feature>
<organism evidence="16">
    <name type="scientific">Anthurium amnicola</name>
    <dbReference type="NCBI Taxonomy" id="1678845"/>
    <lineage>
        <taxon>Eukaryota</taxon>
        <taxon>Viridiplantae</taxon>
        <taxon>Streptophyta</taxon>
        <taxon>Embryophyta</taxon>
        <taxon>Tracheophyta</taxon>
        <taxon>Spermatophyta</taxon>
        <taxon>Magnoliopsida</taxon>
        <taxon>Liliopsida</taxon>
        <taxon>Araceae</taxon>
        <taxon>Pothoideae</taxon>
        <taxon>Potheae</taxon>
        <taxon>Anthurium</taxon>
    </lineage>
</organism>
<dbReference type="PROSITE" id="PS50011">
    <property type="entry name" value="PROTEIN_KINASE_DOM"/>
    <property type="match status" value="1"/>
</dbReference>
<feature type="domain" description="Protein kinase" evidence="15">
    <location>
        <begin position="331"/>
        <end position="608"/>
    </location>
</feature>
<keyword evidence="7 16" id="KW-0418">Kinase</keyword>
<dbReference type="GO" id="GO:0005886">
    <property type="term" value="C:plasma membrane"/>
    <property type="evidence" value="ECO:0007669"/>
    <property type="project" value="UniProtKB-ARBA"/>
</dbReference>
<keyword evidence="4 13" id="KW-0812">Transmembrane</keyword>
<feature type="chain" id="PRO_5008901072" evidence="14">
    <location>
        <begin position="23"/>
        <end position="658"/>
    </location>
</feature>
<evidence type="ECO:0000256" key="7">
    <source>
        <dbReference type="ARBA" id="ARBA00022777"/>
    </source>
</evidence>
<dbReference type="FunFam" id="1.10.510.10:FF:000161">
    <property type="entry name" value="Wall-associated receptor kinase-like 20"/>
    <property type="match status" value="1"/>
</dbReference>
<dbReference type="PROSITE" id="PS00108">
    <property type="entry name" value="PROTEIN_KINASE_ST"/>
    <property type="match status" value="1"/>
</dbReference>
<evidence type="ECO:0000256" key="12">
    <source>
        <dbReference type="SAM" id="MobiDB-lite"/>
    </source>
</evidence>
<comment type="subcellular location">
    <subcellularLocation>
        <location evidence="1">Membrane</location>
        <topology evidence="1">Single-pass membrane protein</topology>
    </subcellularLocation>
</comment>
<evidence type="ECO:0000256" key="10">
    <source>
        <dbReference type="ARBA" id="ARBA00023136"/>
    </source>
</evidence>
<evidence type="ECO:0000259" key="15">
    <source>
        <dbReference type="PROSITE" id="PS50011"/>
    </source>
</evidence>
<evidence type="ECO:0000256" key="14">
    <source>
        <dbReference type="SAM" id="SignalP"/>
    </source>
</evidence>
<dbReference type="Gene3D" id="3.30.200.20">
    <property type="entry name" value="Phosphorylase Kinase, domain 1"/>
    <property type="match status" value="1"/>
</dbReference>
<protein>
    <submittedName>
        <fullName evidence="16">Putative serine/threonine-protein kinase At1g18390</fullName>
    </submittedName>
</protein>
<keyword evidence="10 13" id="KW-0472">Membrane</keyword>
<reference evidence="16" key="1">
    <citation type="submission" date="2015-07" db="EMBL/GenBank/DDBJ databases">
        <title>Transcriptome Assembly of Anthurium amnicola.</title>
        <authorList>
            <person name="Suzuki J."/>
        </authorList>
    </citation>
    <scope>NUCLEOTIDE SEQUENCE</scope>
</reference>
<evidence type="ECO:0000256" key="6">
    <source>
        <dbReference type="ARBA" id="ARBA00022741"/>
    </source>
</evidence>
<dbReference type="GO" id="GO:0005524">
    <property type="term" value="F:ATP binding"/>
    <property type="evidence" value="ECO:0007669"/>
    <property type="project" value="UniProtKB-KW"/>
</dbReference>
<feature type="compositionally biased region" description="Basic and acidic residues" evidence="12">
    <location>
        <begin position="621"/>
        <end position="633"/>
    </location>
</feature>
<keyword evidence="9 13" id="KW-1133">Transmembrane helix</keyword>
<dbReference type="AlphaFoldDB" id="A0A1D1ZKD9"/>
<keyword evidence="6" id="KW-0547">Nucleotide-binding</keyword>
<keyword evidence="2" id="KW-0723">Serine/threonine-protein kinase</keyword>
<dbReference type="SUPFAM" id="SSF56112">
    <property type="entry name" value="Protein kinase-like (PK-like)"/>
    <property type="match status" value="1"/>
</dbReference>
<evidence type="ECO:0000256" key="5">
    <source>
        <dbReference type="ARBA" id="ARBA00022729"/>
    </source>
</evidence>
<dbReference type="InterPro" id="IPR001245">
    <property type="entry name" value="Ser-Thr/Tyr_kinase_cat_dom"/>
</dbReference>
<dbReference type="Pfam" id="PF07714">
    <property type="entry name" value="PK_Tyr_Ser-Thr"/>
    <property type="match status" value="1"/>
</dbReference>
<proteinExistence type="predicted"/>
<dbReference type="InterPro" id="IPR011009">
    <property type="entry name" value="Kinase-like_dom_sf"/>
</dbReference>
<feature type="region of interest" description="Disordered" evidence="12">
    <location>
        <begin position="621"/>
        <end position="658"/>
    </location>
</feature>
<feature type="compositionally biased region" description="Polar residues" evidence="12">
    <location>
        <begin position="649"/>
        <end position="658"/>
    </location>
</feature>
<sequence length="658" mass="72658">MASGDGALFLCVLSFLITVSHPAPSCPMTSVHDCQKTIGEHKTEEWCGGHFFRCKESRMEIQFGGTELWFKVVAVIEANVLQVEDPHLSPHFRESDCDFLYQFSSQSTGAPLFDPRNNNLPNPPLQISSSLCPTSSYCSLFSKASNLYRGSSPAGTPYDVYYASEEQCLGYTTTASAGSRLPAPDNPLVIWQLRMNQDVDGSVSFTIISVGFSRRHNLLPVCFTGRVHCDSNCTSNKGCGRTLNVAGKRHHAKTAKPIIGVLATAAGLSILAGFLVYLWRRKKTTKTPHTPSTMPSETVSSDFPAEDPEAASNYPTQVFKYEELHEATNGFSPSNVLDQGGHGTVYKAKLRDGRTAAVKRFHTNSWQRAQLFMNEVAILSYLRHPNLVALYGCTSRHDRELLLVYEFIPNGTVADHLHGHLVADGALVWPVRLHIAVQTATALAYLHAAKPQVIHRDVKTKNILLDRNFNVKVADFGLSRLFPVAASHVSTVPQGTAGYVDPEYHRCYQLTDKSDVYSFGVVLAELISSKPAVDITRARHEINLANMALNKIQSSALHELVDAKLGFETDWEVRKSIGLVAELTMRCLQWEREMRPTMESVLEVLQGIEDGRLQSGKGMEVNRKARDGMESKKNCPPVSPDSVVGKWSSRMTTPETSG</sequence>
<evidence type="ECO:0000256" key="9">
    <source>
        <dbReference type="ARBA" id="ARBA00022989"/>
    </source>
</evidence>
<evidence type="ECO:0000256" key="1">
    <source>
        <dbReference type="ARBA" id="ARBA00004167"/>
    </source>
</evidence>
<dbReference type="SMART" id="SM00220">
    <property type="entry name" value="S_TKc"/>
    <property type="match status" value="1"/>
</dbReference>
<accession>A0A1D1ZKD9</accession>
<dbReference type="EMBL" id="GDJX01000627">
    <property type="protein sequence ID" value="JAT67309.1"/>
    <property type="molecule type" value="Transcribed_RNA"/>
</dbReference>
<keyword evidence="8" id="KW-0067">ATP-binding</keyword>
<dbReference type="PANTHER" id="PTHR46008">
    <property type="entry name" value="LEAF RUST 10 DISEASE-RESISTANCE LOCUS RECEPTOR-LIKE PROTEIN KINASE-LIKE 1.4"/>
    <property type="match status" value="1"/>
</dbReference>
<keyword evidence="3" id="KW-0808">Transferase</keyword>
<feature type="region of interest" description="Disordered" evidence="12">
    <location>
        <begin position="285"/>
        <end position="304"/>
    </location>
</feature>
<evidence type="ECO:0000256" key="2">
    <source>
        <dbReference type="ARBA" id="ARBA00022527"/>
    </source>
</evidence>
<dbReference type="InterPro" id="IPR008271">
    <property type="entry name" value="Ser/Thr_kinase_AS"/>
</dbReference>
<feature type="transmembrane region" description="Helical" evidence="13">
    <location>
        <begin position="258"/>
        <end position="279"/>
    </location>
</feature>
<dbReference type="Gene3D" id="1.10.510.10">
    <property type="entry name" value="Transferase(Phosphotransferase) domain 1"/>
    <property type="match status" value="1"/>
</dbReference>
<dbReference type="PANTHER" id="PTHR46008:SF2">
    <property type="entry name" value="LEAF RUST 10 DISEASE-RESISTANCE LOCUS RECEPTOR-LIKE PROTEIN KINASE-LIKE 1.4"/>
    <property type="match status" value="1"/>
</dbReference>